<sequence length="297" mass="33684">MDKIVIPLYRSGQYKMLTLLLIMLPVAGFSQEKEIFHVSWRFVPAKTDTIGKAHYVDAHLAFPVFKDSIDKVAGTVAYRSTYLDAFAPLYGVLVSLAWLHKLNDKHSIILFAHSGIFSDMKDISGEDLRGTIGIRYVSRYSEKFSSGFGLAYSKQFFGKQITPIIEMNYRFSDKLQFYGLLPLRERLEYTISRKSKTGIGVNADVASYRLSASEDASRYMRIAQWAGVLFYQYNFCGNWNISASVNGAIKQRFEVFDKASSSNWTLFTKTLGSKPTPVYRADQHGLQLQLSVGYTIQ</sequence>
<proteinExistence type="predicted"/>
<dbReference type="Proteomes" id="UP000468388">
    <property type="component" value="Unassembled WGS sequence"/>
</dbReference>
<dbReference type="AlphaFoldDB" id="A0A6N8JFK9"/>
<reference evidence="2 3" key="1">
    <citation type="submission" date="2019-12" db="EMBL/GenBank/DDBJ databases">
        <title>The draft genomic sequence of strain Chitinophaga oryziterrae JCM 16595.</title>
        <authorList>
            <person name="Zhang X."/>
        </authorList>
    </citation>
    <scope>NUCLEOTIDE SEQUENCE [LARGE SCALE GENOMIC DNA]</scope>
    <source>
        <strain evidence="2 3">JCM 16595</strain>
    </source>
</reference>
<evidence type="ECO:0000313" key="2">
    <source>
        <dbReference type="EMBL" id="MVT43977.1"/>
    </source>
</evidence>
<evidence type="ECO:0000313" key="3">
    <source>
        <dbReference type="Proteomes" id="UP000468388"/>
    </source>
</evidence>
<protein>
    <recommendedName>
        <fullName evidence="1">DUF6268 domain-containing protein</fullName>
    </recommendedName>
</protein>
<dbReference type="Pfam" id="PF19783">
    <property type="entry name" value="DUF6268"/>
    <property type="match status" value="1"/>
</dbReference>
<gene>
    <name evidence="2" type="ORF">GO495_25500</name>
</gene>
<accession>A0A6N8JFK9</accession>
<dbReference type="OrthoDB" id="1488805at2"/>
<keyword evidence="3" id="KW-1185">Reference proteome</keyword>
<name>A0A6N8JFK9_9BACT</name>
<dbReference type="RefSeq" id="WP_157302782.1">
    <property type="nucleotide sequence ID" value="NZ_BAAAZB010000001.1"/>
</dbReference>
<dbReference type="InterPro" id="IPR046235">
    <property type="entry name" value="DUF6268"/>
</dbReference>
<feature type="domain" description="DUF6268" evidence="1">
    <location>
        <begin position="89"/>
        <end position="235"/>
    </location>
</feature>
<dbReference type="EMBL" id="WRXO01000009">
    <property type="protein sequence ID" value="MVT43977.1"/>
    <property type="molecule type" value="Genomic_DNA"/>
</dbReference>
<evidence type="ECO:0000259" key="1">
    <source>
        <dbReference type="Pfam" id="PF19783"/>
    </source>
</evidence>
<organism evidence="2 3">
    <name type="scientific">Chitinophaga oryziterrae</name>
    <dbReference type="NCBI Taxonomy" id="1031224"/>
    <lineage>
        <taxon>Bacteria</taxon>
        <taxon>Pseudomonadati</taxon>
        <taxon>Bacteroidota</taxon>
        <taxon>Chitinophagia</taxon>
        <taxon>Chitinophagales</taxon>
        <taxon>Chitinophagaceae</taxon>
        <taxon>Chitinophaga</taxon>
    </lineage>
</organism>
<comment type="caution">
    <text evidence="2">The sequence shown here is derived from an EMBL/GenBank/DDBJ whole genome shotgun (WGS) entry which is preliminary data.</text>
</comment>